<dbReference type="AlphaFoldDB" id="A0A1F7YWJ0"/>
<evidence type="ECO:0000259" key="1">
    <source>
        <dbReference type="Pfam" id="PF18929"/>
    </source>
</evidence>
<comment type="caution">
    <text evidence="2">The sequence shown here is derived from an EMBL/GenBank/DDBJ whole genome shotgun (WGS) entry which is preliminary data.</text>
</comment>
<organism evidence="2 3">
    <name type="scientific">Candidatus Woesebacteria bacterium RIFCSPHIGHO2_01_FULL_44_21</name>
    <dbReference type="NCBI Taxonomy" id="1802503"/>
    <lineage>
        <taxon>Bacteria</taxon>
        <taxon>Candidatus Woeseibacteriota</taxon>
    </lineage>
</organism>
<dbReference type="Proteomes" id="UP000178870">
    <property type="component" value="Unassembled WGS sequence"/>
</dbReference>
<accession>A0A1F7YWJ0</accession>
<evidence type="ECO:0000313" key="3">
    <source>
        <dbReference type="Proteomes" id="UP000178870"/>
    </source>
</evidence>
<dbReference type="InterPro" id="IPR043734">
    <property type="entry name" value="DUF5678"/>
</dbReference>
<evidence type="ECO:0000313" key="2">
    <source>
        <dbReference type="EMBL" id="OGM31544.1"/>
    </source>
</evidence>
<dbReference type="Pfam" id="PF18929">
    <property type="entry name" value="DUF5678"/>
    <property type="match status" value="1"/>
</dbReference>
<dbReference type="EMBL" id="MGGP01000024">
    <property type="protein sequence ID" value="OGM31544.1"/>
    <property type="molecule type" value="Genomic_DNA"/>
</dbReference>
<gene>
    <name evidence="2" type="ORF">A2803_02300</name>
</gene>
<sequence>MRKKEKDVIVYPPKALSDPKYKGKHILLDGDKVVAVGDWKKIDKAMERLYKKGKTPSLAYVPKSDTLILPQC</sequence>
<name>A0A1F7YWJ0_9BACT</name>
<feature type="domain" description="DUF5678" evidence="1">
    <location>
        <begin position="20"/>
        <end position="63"/>
    </location>
</feature>
<protein>
    <recommendedName>
        <fullName evidence="1">DUF5678 domain-containing protein</fullName>
    </recommendedName>
</protein>
<reference evidence="2 3" key="1">
    <citation type="journal article" date="2016" name="Nat. Commun.">
        <title>Thousands of microbial genomes shed light on interconnected biogeochemical processes in an aquifer system.</title>
        <authorList>
            <person name="Anantharaman K."/>
            <person name="Brown C.T."/>
            <person name="Hug L.A."/>
            <person name="Sharon I."/>
            <person name="Castelle C.J."/>
            <person name="Probst A.J."/>
            <person name="Thomas B.C."/>
            <person name="Singh A."/>
            <person name="Wilkins M.J."/>
            <person name="Karaoz U."/>
            <person name="Brodie E.L."/>
            <person name="Williams K.H."/>
            <person name="Hubbard S.S."/>
            <person name="Banfield J.F."/>
        </authorList>
    </citation>
    <scope>NUCLEOTIDE SEQUENCE [LARGE SCALE GENOMIC DNA]</scope>
</reference>
<proteinExistence type="predicted"/>